<protein>
    <submittedName>
        <fullName evidence="1">Uncharacterized protein</fullName>
    </submittedName>
</protein>
<reference evidence="1" key="1">
    <citation type="submission" date="2022-10" db="EMBL/GenBank/DDBJ databases">
        <title>Tapping the CABI collections for fungal endophytes: first genome assemblies for Collariella, Neodidymelliopsis, Ascochyta clinopodiicola, Didymella pomorum, Didymosphaeria variabile, Neocosmospora piperis and Neocucurbitaria cava.</title>
        <authorList>
            <person name="Hill R."/>
        </authorList>
    </citation>
    <scope>NUCLEOTIDE SEQUENCE</scope>
    <source>
        <strain evidence="1">IMI 360193</strain>
    </source>
</reference>
<dbReference type="AlphaFoldDB" id="A0A9W9C2Q1"/>
<proteinExistence type="predicted"/>
<keyword evidence="2" id="KW-1185">Reference proteome</keyword>
<gene>
    <name evidence="1" type="ORF">N0V87_003524</name>
</gene>
<sequence length="180" mass="20326">MPSGQQMCNWPAYKHQVLRIKSRQAGNKTWVIDLCGAQYGILSPFHEWVQYRAQYVQREDALFPLGFTQSLFTQLSQLRGLPALTYGLVGRAAHVLNGTANVWDTLNVPLSRLRTLDTAAFDQQKTSLLSALDRSVRSFVSSNNFTADAHREKQYHAQHPFEAGRCQTVTDQMSRAANLL</sequence>
<organism evidence="1 2">
    <name type="scientific">Didymella glomerata</name>
    <dbReference type="NCBI Taxonomy" id="749621"/>
    <lineage>
        <taxon>Eukaryota</taxon>
        <taxon>Fungi</taxon>
        <taxon>Dikarya</taxon>
        <taxon>Ascomycota</taxon>
        <taxon>Pezizomycotina</taxon>
        <taxon>Dothideomycetes</taxon>
        <taxon>Pleosporomycetidae</taxon>
        <taxon>Pleosporales</taxon>
        <taxon>Pleosporineae</taxon>
        <taxon>Didymellaceae</taxon>
        <taxon>Didymella</taxon>
    </lineage>
</organism>
<comment type="caution">
    <text evidence="1">The sequence shown here is derived from an EMBL/GenBank/DDBJ whole genome shotgun (WGS) entry which is preliminary data.</text>
</comment>
<name>A0A9W9C2Q1_9PLEO</name>
<dbReference type="OrthoDB" id="432970at2759"/>
<evidence type="ECO:0000313" key="2">
    <source>
        <dbReference type="Proteomes" id="UP001140562"/>
    </source>
</evidence>
<dbReference type="Proteomes" id="UP001140562">
    <property type="component" value="Unassembled WGS sequence"/>
</dbReference>
<dbReference type="EMBL" id="JAPEUV010000025">
    <property type="protein sequence ID" value="KAJ4339089.1"/>
    <property type="molecule type" value="Genomic_DNA"/>
</dbReference>
<evidence type="ECO:0000313" key="1">
    <source>
        <dbReference type="EMBL" id="KAJ4339089.1"/>
    </source>
</evidence>
<accession>A0A9W9C2Q1</accession>